<dbReference type="AlphaFoldDB" id="A0A2J4JLZ6"/>
<evidence type="ECO:0000313" key="5">
    <source>
        <dbReference type="Proteomes" id="UP000221015"/>
    </source>
</evidence>
<keyword evidence="2" id="KW-0012">Acyltransferase</keyword>
<dbReference type="Pfam" id="PF00583">
    <property type="entry name" value="Acetyltransf_1"/>
    <property type="match status" value="1"/>
</dbReference>
<evidence type="ECO:0000256" key="2">
    <source>
        <dbReference type="ARBA" id="ARBA00023315"/>
    </source>
</evidence>
<name>A0A2J4JLZ6_9FIRM</name>
<evidence type="ECO:0000256" key="1">
    <source>
        <dbReference type="ARBA" id="ARBA00022679"/>
    </source>
</evidence>
<dbReference type="Gene3D" id="3.40.630.30">
    <property type="match status" value="1"/>
</dbReference>
<comment type="caution">
    <text evidence="4">The sequence shown here is derived from an EMBL/GenBank/DDBJ whole genome shotgun (WGS) entry which is preliminary data.</text>
</comment>
<dbReference type="PANTHER" id="PTHR43877">
    <property type="entry name" value="AMINOALKYLPHOSPHONATE N-ACETYLTRANSFERASE-RELATED-RELATED"/>
    <property type="match status" value="1"/>
</dbReference>
<dbReference type="InterPro" id="IPR000182">
    <property type="entry name" value="GNAT_dom"/>
</dbReference>
<evidence type="ECO:0000259" key="3">
    <source>
        <dbReference type="PROSITE" id="PS51186"/>
    </source>
</evidence>
<keyword evidence="1 4" id="KW-0808">Transferase</keyword>
<dbReference type="InterPro" id="IPR050832">
    <property type="entry name" value="Bact_Acetyltransf"/>
</dbReference>
<feature type="domain" description="N-acetyltransferase" evidence="3">
    <location>
        <begin position="11"/>
        <end position="164"/>
    </location>
</feature>
<dbReference type="GO" id="GO:0016747">
    <property type="term" value="F:acyltransferase activity, transferring groups other than amino-acyl groups"/>
    <property type="evidence" value="ECO:0007669"/>
    <property type="project" value="InterPro"/>
</dbReference>
<dbReference type="SUPFAM" id="SSF55729">
    <property type="entry name" value="Acyl-CoA N-acyltransferases (Nat)"/>
    <property type="match status" value="1"/>
</dbReference>
<sequence length="164" mass="18828">MKPDYKLVAKAKYIHATADLASELWHEVYKRYYPAKQLDTLVEELQSADAIEADIDNDVNYFLVVLGGKTIGYFAWKMENTALHLMHLYLKPEYRGKALGRDIVLSCERLARGEGKGRVWCTVHAKALPVQQFFKALRYRNLKPAEQENGTVPRDEVVFEHTLG</sequence>
<protein>
    <submittedName>
        <fullName evidence="4">N-acetyltransferase</fullName>
    </submittedName>
</protein>
<dbReference type="Proteomes" id="UP000221015">
    <property type="component" value="Unassembled WGS sequence"/>
</dbReference>
<dbReference type="InterPro" id="IPR016181">
    <property type="entry name" value="Acyl_CoA_acyltransferase"/>
</dbReference>
<dbReference type="PROSITE" id="PS51186">
    <property type="entry name" value="GNAT"/>
    <property type="match status" value="1"/>
</dbReference>
<evidence type="ECO:0000313" key="4">
    <source>
        <dbReference type="EMBL" id="PLK28888.1"/>
    </source>
</evidence>
<accession>A0A2J4JLZ6</accession>
<gene>
    <name evidence="4" type="ORF">CGS50_011070</name>
</gene>
<reference evidence="4 5" key="1">
    <citation type="journal article" date="2017" name="Front. Microbiol.">
        <title>New Insights into the Diversity of the Genus Faecalibacterium.</title>
        <authorList>
            <person name="Benevides L."/>
            <person name="Burman S."/>
            <person name="Martin R."/>
            <person name="Robert V."/>
            <person name="Thomas M."/>
            <person name="Miquel S."/>
            <person name="Chain F."/>
            <person name="Sokol H."/>
            <person name="Bermudez-Humaran L.G."/>
            <person name="Morrison M."/>
            <person name="Langella P."/>
            <person name="Azevedo V.A."/>
            <person name="Chatel J.M."/>
            <person name="Soares S."/>
        </authorList>
    </citation>
    <scope>NUCLEOTIDE SEQUENCE [LARGE SCALE GENOMIC DNA]</scope>
    <source>
        <strain evidence="4 5">CNCM I 4542</strain>
    </source>
</reference>
<dbReference type="CDD" id="cd04301">
    <property type="entry name" value="NAT_SF"/>
    <property type="match status" value="1"/>
</dbReference>
<dbReference type="RefSeq" id="WP_005937642.1">
    <property type="nucleotide sequence ID" value="NZ_DAWDEA010000056.1"/>
</dbReference>
<dbReference type="EMBL" id="NMTS02000067">
    <property type="protein sequence ID" value="PLK28888.1"/>
    <property type="molecule type" value="Genomic_DNA"/>
</dbReference>
<organism evidence="4 5">
    <name type="scientific">Faecalibacterium prausnitzii</name>
    <dbReference type="NCBI Taxonomy" id="853"/>
    <lineage>
        <taxon>Bacteria</taxon>
        <taxon>Bacillati</taxon>
        <taxon>Bacillota</taxon>
        <taxon>Clostridia</taxon>
        <taxon>Eubacteriales</taxon>
        <taxon>Oscillospiraceae</taxon>
        <taxon>Faecalibacterium</taxon>
    </lineage>
</organism>
<proteinExistence type="predicted"/>